<feature type="compositionally biased region" description="Polar residues" evidence="1">
    <location>
        <begin position="484"/>
        <end position="516"/>
    </location>
</feature>
<feature type="compositionally biased region" description="Polar residues" evidence="1">
    <location>
        <begin position="457"/>
        <end position="474"/>
    </location>
</feature>
<evidence type="ECO:0008006" key="4">
    <source>
        <dbReference type="Google" id="ProtNLM"/>
    </source>
</evidence>
<feature type="compositionally biased region" description="Low complexity" evidence="1">
    <location>
        <begin position="319"/>
        <end position="331"/>
    </location>
</feature>
<feature type="compositionally biased region" description="Polar residues" evidence="1">
    <location>
        <begin position="428"/>
        <end position="437"/>
    </location>
</feature>
<feature type="compositionally biased region" description="Polar residues" evidence="1">
    <location>
        <begin position="102"/>
        <end position="137"/>
    </location>
</feature>
<feature type="compositionally biased region" description="Polar residues" evidence="1">
    <location>
        <begin position="682"/>
        <end position="699"/>
    </location>
</feature>
<dbReference type="GO" id="GO:0060213">
    <property type="term" value="P:positive regulation of nuclear-transcribed mRNA poly(A) tail shortening"/>
    <property type="evidence" value="ECO:0007669"/>
    <property type="project" value="TreeGrafter"/>
</dbReference>
<dbReference type="AlphaFoldDB" id="A0AAW0Q2T2"/>
<feature type="region of interest" description="Disordered" evidence="1">
    <location>
        <begin position="1"/>
        <end position="26"/>
    </location>
</feature>
<reference evidence="3" key="1">
    <citation type="submission" date="2024-04" db="EMBL/GenBank/DDBJ databases">
        <title>Salinicola lusitanus LLJ914,a marine bacterium isolated from the Okinawa Trough.</title>
        <authorList>
            <person name="Li J."/>
        </authorList>
    </citation>
    <scope>NUCLEOTIDE SEQUENCE [LARGE SCALE GENOMIC DNA]</scope>
</reference>
<feature type="compositionally biased region" description="Polar residues" evidence="1">
    <location>
        <begin position="222"/>
        <end position="233"/>
    </location>
</feature>
<gene>
    <name evidence="2" type="ORF">WMY93_003602</name>
</gene>
<feature type="compositionally biased region" description="Low complexity" evidence="1">
    <location>
        <begin position="207"/>
        <end position="221"/>
    </location>
</feature>
<feature type="compositionally biased region" description="Polar residues" evidence="1">
    <location>
        <begin position="370"/>
        <end position="394"/>
    </location>
</feature>
<feature type="compositionally biased region" description="Polar residues" evidence="1">
    <location>
        <begin position="612"/>
        <end position="625"/>
    </location>
</feature>
<organism evidence="2 3">
    <name type="scientific">Mugilogobius chulae</name>
    <name type="common">yellowstripe goby</name>
    <dbReference type="NCBI Taxonomy" id="88201"/>
    <lineage>
        <taxon>Eukaryota</taxon>
        <taxon>Metazoa</taxon>
        <taxon>Chordata</taxon>
        <taxon>Craniata</taxon>
        <taxon>Vertebrata</taxon>
        <taxon>Euteleostomi</taxon>
        <taxon>Actinopterygii</taxon>
        <taxon>Neopterygii</taxon>
        <taxon>Teleostei</taxon>
        <taxon>Neoteleostei</taxon>
        <taxon>Acanthomorphata</taxon>
        <taxon>Gobiaria</taxon>
        <taxon>Gobiiformes</taxon>
        <taxon>Gobioidei</taxon>
        <taxon>Gobiidae</taxon>
        <taxon>Gobionellinae</taxon>
        <taxon>Mugilogobius</taxon>
    </lineage>
</organism>
<dbReference type="GO" id="GO:0000932">
    <property type="term" value="C:P-body"/>
    <property type="evidence" value="ECO:0007669"/>
    <property type="project" value="TreeGrafter"/>
</dbReference>
<sequence>MVGRHFSTELPSQSGPGAQYDNPLWGPLPNNRSATTVAALNNLTCWDQLIIDPEDTEACSSSTYRQRQAAPEGCLVDTDFGHWTSKTSSICRTTSMATGANGQTGHFSANHLSSKTNSGPSPGTSMLSSQVAANRSWGSGPPHCPSQSSVGTEGKSDSPVTGGSRGWGSSSSSTTNFNLNLNPNANPSAWPMLGHDAAGNGAGSSGGASSVSPPPSTQTSTCTGANTNSNPAGGSSAWGGIMASDNLEPKTTPSTNVSFSSEPQNLKTDGPNYSKQEPPSPIHSLSGWGSAPVGCHQEGPQVNGEDASSTWVKSGDSNASSSKDGWDSGWSRGSGGAGSSGGWVEPSRGDWGKPKSDEAQVTWDAPTSPPQDQQTNPWNRAVSTAGASEGSSDSMEGHPRRRDRSSRDNPTPLIPTQDLDPRVLCNTGWGQTPVRQHTTWDMEDSKRKNAVPDSWGSGPTATNETQGHPSNTSSHRTDSVSKVDVQTSSVATGWNGSAPAQNQNSSGWGDGANNNKPPAGPSGWGSPTTGGQNTNTPQKGAQCWGEEKSTSWEPHAKNASQGWGDQPKPSHGWSNSGGSSNTGEWGESNENKKSPSNAAWEGEPGGWKESPRSWSTSATGPGNSETGRHAGWGEPVCQRPSGPPQGWGGKSNDSAAGGGALGSWEELAQSSSLLAGLVESRSALSPQRPSNSSRLGRHA</sequence>
<dbReference type="InterPro" id="IPR052068">
    <property type="entry name" value="GW182_domain"/>
</dbReference>
<name>A0AAW0Q2T2_9GOBI</name>
<proteinExistence type="predicted"/>
<dbReference type="Proteomes" id="UP001460270">
    <property type="component" value="Unassembled WGS sequence"/>
</dbReference>
<feature type="compositionally biased region" description="Low complexity" evidence="1">
    <location>
        <begin position="572"/>
        <end position="588"/>
    </location>
</feature>
<comment type="caution">
    <text evidence="2">The sequence shown here is derived from an EMBL/GenBank/DDBJ whole genome shotgun (WGS) entry which is preliminary data.</text>
</comment>
<dbReference type="PANTHER" id="PTHR13020:SF9">
    <property type="entry name" value="TRINUCLEOTIDE REPEAT-CONTAINING GENE 6C PROTEIN"/>
    <property type="match status" value="1"/>
</dbReference>
<feature type="compositionally biased region" description="Basic and acidic residues" evidence="1">
    <location>
        <begin position="545"/>
        <end position="556"/>
    </location>
</feature>
<feature type="compositionally biased region" description="Polar residues" evidence="1">
    <location>
        <begin position="306"/>
        <end position="318"/>
    </location>
</feature>
<protein>
    <recommendedName>
        <fullName evidence="4">Trinucleotide repeat containing 6C</fullName>
    </recommendedName>
</protein>
<dbReference type="GO" id="GO:0035195">
    <property type="term" value="P:miRNA-mediated post-transcriptional gene silencing"/>
    <property type="evidence" value="ECO:0007669"/>
    <property type="project" value="TreeGrafter"/>
</dbReference>
<feature type="region of interest" description="Disordered" evidence="1">
    <location>
        <begin position="680"/>
        <end position="699"/>
    </location>
</feature>
<keyword evidence="3" id="KW-1185">Reference proteome</keyword>
<feature type="compositionally biased region" description="Polar residues" evidence="1">
    <location>
        <begin position="249"/>
        <end position="277"/>
    </location>
</feature>
<dbReference type="PANTHER" id="PTHR13020">
    <property type="entry name" value="TRINUCLEOTIDE REPEAT-CONTAINING GENE 6"/>
    <property type="match status" value="1"/>
</dbReference>
<evidence type="ECO:0000313" key="2">
    <source>
        <dbReference type="EMBL" id="KAK7940276.1"/>
    </source>
</evidence>
<feature type="region of interest" description="Disordered" evidence="1">
    <location>
        <begin position="102"/>
        <end position="663"/>
    </location>
</feature>
<dbReference type="EMBL" id="JBBPFD010000002">
    <property type="protein sequence ID" value="KAK7940276.1"/>
    <property type="molecule type" value="Genomic_DNA"/>
</dbReference>
<feature type="compositionally biased region" description="Basic and acidic residues" evidence="1">
    <location>
        <begin position="347"/>
        <end position="358"/>
    </location>
</feature>
<evidence type="ECO:0000313" key="3">
    <source>
        <dbReference type="Proteomes" id="UP001460270"/>
    </source>
</evidence>
<feature type="compositionally biased region" description="Low complexity" evidence="1">
    <location>
        <begin position="169"/>
        <end position="189"/>
    </location>
</feature>
<accession>A0AAW0Q2T2</accession>
<feature type="compositionally biased region" description="Basic and acidic residues" evidence="1">
    <location>
        <begin position="438"/>
        <end position="447"/>
    </location>
</feature>
<dbReference type="GO" id="GO:0005654">
    <property type="term" value="C:nucleoplasm"/>
    <property type="evidence" value="ECO:0007669"/>
    <property type="project" value="TreeGrafter"/>
</dbReference>
<evidence type="ECO:0000256" key="1">
    <source>
        <dbReference type="SAM" id="MobiDB-lite"/>
    </source>
</evidence>
<feature type="compositionally biased region" description="Gly residues" evidence="1">
    <location>
        <begin position="332"/>
        <end position="341"/>
    </location>
</feature>